<reference evidence="2 3" key="1">
    <citation type="submission" date="2018-01" db="EMBL/GenBank/DDBJ databases">
        <title>Whole genome sequencing of Histamine producing bacteria.</title>
        <authorList>
            <person name="Butler K."/>
        </authorList>
    </citation>
    <scope>NUCLEOTIDE SEQUENCE [LARGE SCALE GENOMIC DNA]</scope>
    <source>
        <strain evidence="2 3">DSM 100436</strain>
    </source>
</reference>
<dbReference type="AlphaFoldDB" id="A0A2T3NV86"/>
<keyword evidence="3" id="KW-1185">Reference proteome</keyword>
<dbReference type="Pfam" id="PF08895">
    <property type="entry name" value="DUF1840"/>
    <property type="match status" value="1"/>
</dbReference>
<dbReference type="OrthoDB" id="5625523at2"/>
<protein>
    <submittedName>
        <fullName evidence="2">DUF1840 domain-containing protein</fullName>
    </submittedName>
</protein>
<accession>A0A2T3NV86</accession>
<feature type="region of interest" description="Disordered" evidence="1">
    <location>
        <begin position="61"/>
        <end position="80"/>
    </location>
</feature>
<dbReference type="EMBL" id="PYMA01000004">
    <property type="protein sequence ID" value="PSW20151.1"/>
    <property type="molecule type" value="Genomic_DNA"/>
</dbReference>
<gene>
    <name evidence="2" type="ORF">C9I98_08825</name>
</gene>
<dbReference type="RefSeq" id="WP_036817297.1">
    <property type="nucleotide sequence ID" value="NZ_JGVO01000069.1"/>
</dbReference>
<dbReference type="Proteomes" id="UP000241771">
    <property type="component" value="Unassembled WGS sequence"/>
</dbReference>
<name>A0A2T3NV86_9GAMM</name>
<evidence type="ECO:0000256" key="1">
    <source>
        <dbReference type="SAM" id="MobiDB-lite"/>
    </source>
</evidence>
<proteinExistence type="predicted"/>
<evidence type="ECO:0000313" key="2">
    <source>
        <dbReference type="EMBL" id="PSW20151.1"/>
    </source>
</evidence>
<comment type="caution">
    <text evidence="2">The sequence shown here is derived from an EMBL/GenBank/DDBJ whole genome shotgun (WGS) entry which is preliminary data.</text>
</comment>
<organism evidence="2 3">
    <name type="scientific">Photobacterium sanctipauli</name>
    <dbReference type="NCBI Taxonomy" id="1342794"/>
    <lineage>
        <taxon>Bacteria</taxon>
        <taxon>Pseudomonadati</taxon>
        <taxon>Pseudomonadota</taxon>
        <taxon>Gammaproteobacteria</taxon>
        <taxon>Vibrionales</taxon>
        <taxon>Vibrionaceae</taxon>
        <taxon>Photobacterium</taxon>
    </lineage>
</organism>
<dbReference type="InterPro" id="IPR014991">
    <property type="entry name" value="DUF1840"/>
</dbReference>
<sequence>MLVTFKCKASGNVLMFGDVAKHMLRMMGHCENIPGAIDPADIDDALIKLTAATQQIHQQELAAEKQQVENSQSAEDVDDLNELDVEPVVSLYTRAAPLIDMLKAARDAECHIMWHEGT</sequence>
<evidence type="ECO:0000313" key="3">
    <source>
        <dbReference type="Proteomes" id="UP000241771"/>
    </source>
</evidence>